<dbReference type="KEGG" id="blac:94345438"/>
<dbReference type="GeneID" id="94345438"/>
<keyword evidence="1" id="KW-0175">Coiled coil</keyword>
<feature type="compositionally biased region" description="Basic residues" evidence="2">
    <location>
        <begin position="207"/>
        <end position="220"/>
    </location>
</feature>
<comment type="caution">
    <text evidence="3">The sequence shown here is derived from an EMBL/GenBank/DDBJ whole genome shotgun (WGS) entry which is preliminary data.</text>
</comment>
<dbReference type="OrthoDB" id="76606at2759"/>
<feature type="compositionally biased region" description="Basic and acidic residues" evidence="2">
    <location>
        <begin position="642"/>
        <end position="653"/>
    </location>
</feature>
<evidence type="ECO:0000313" key="3">
    <source>
        <dbReference type="EMBL" id="TDH70162.1"/>
    </source>
</evidence>
<feature type="compositionally biased region" description="Basic and acidic residues" evidence="2">
    <location>
        <begin position="124"/>
        <end position="134"/>
    </location>
</feature>
<feature type="compositionally biased region" description="Basic residues" evidence="2">
    <location>
        <begin position="155"/>
        <end position="165"/>
    </location>
</feature>
<feature type="region of interest" description="Disordered" evidence="2">
    <location>
        <begin position="114"/>
        <end position="340"/>
    </location>
</feature>
<name>A0A976FNM1_BRELC</name>
<dbReference type="RefSeq" id="XP_067819661.1">
    <property type="nucleotide sequence ID" value="XM_067959767.1"/>
</dbReference>
<reference evidence="3 4" key="1">
    <citation type="journal article" date="2021" name="Genome Biol.">
        <title>AFLAP: assembly-free linkage analysis pipeline using k-mers from genome sequencing data.</title>
        <authorList>
            <person name="Fletcher K."/>
            <person name="Zhang L."/>
            <person name="Gil J."/>
            <person name="Han R."/>
            <person name="Cavanaugh K."/>
            <person name="Michelmore R."/>
        </authorList>
    </citation>
    <scope>NUCLEOTIDE SEQUENCE [LARGE SCALE GENOMIC DNA]</scope>
    <source>
        <strain evidence="3 4">SF5</strain>
    </source>
</reference>
<accession>A0A976FNM1</accession>
<organism evidence="3 4">
    <name type="scientific">Bremia lactucae</name>
    <name type="common">Lettuce downy mildew</name>
    <dbReference type="NCBI Taxonomy" id="4779"/>
    <lineage>
        <taxon>Eukaryota</taxon>
        <taxon>Sar</taxon>
        <taxon>Stramenopiles</taxon>
        <taxon>Oomycota</taxon>
        <taxon>Peronosporomycetes</taxon>
        <taxon>Peronosporales</taxon>
        <taxon>Peronosporaceae</taxon>
        <taxon>Bremia</taxon>
    </lineage>
</organism>
<evidence type="ECO:0000256" key="1">
    <source>
        <dbReference type="SAM" id="Coils"/>
    </source>
</evidence>
<feature type="compositionally biased region" description="Low complexity" evidence="2">
    <location>
        <begin position="114"/>
        <end position="123"/>
    </location>
</feature>
<feature type="compositionally biased region" description="Basic and acidic residues" evidence="2">
    <location>
        <begin position="232"/>
        <end position="274"/>
    </location>
</feature>
<dbReference type="AlphaFoldDB" id="A0A976FNM1"/>
<feature type="compositionally biased region" description="Basic and acidic residues" evidence="2">
    <location>
        <begin position="312"/>
        <end position="325"/>
    </location>
</feature>
<feature type="coiled-coil region" evidence="1">
    <location>
        <begin position="353"/>
        <end position="387"/>
    </location>
</feature>
<evidence type="ECO:0000256" key="2">
    <source>
        <dbReference type="SAM" id="MobiDB-lite"/>
    </source>
</evidence>
<feature type="compositionally biased region" description="Polar residues" evidence="2">
    <location>
        <begin position="145"/>
        <end position="154"/>
    </location>
</feature>
<feature type="compositionally biased region" description="Low complexity" evidence="2">
    <location>
        <begin position="178"/>
        <end position="194"/>
    </location>
</feature>
<protein>
    <submittedName>
        <fullName evidence="3">Uncharacterized protein</fullName>
    </submittedName>
</protein>
<gene>
    <name evidence="3" type="ORF">CCR75_001666</name>
</gene>
<feature type="region of interest" description="Disordered" evidence="2">
    <location>
        <begin position="633"/>
        <end position="742"/>
    </location>
</feature>
<sequence length="783" mass="89827">MLSRVDDVRVFESSDDVIVKVSNRHFRRHQRHESIWKQYGYNRGRDKLVEDENLHPQHPFRMQSRVLQQERDTFYPNRDCMPLSPKKTMSHRPIELVFLNSGEIRAREECPPELALPELPQELDGSKNEARGCHSEGYSSDEEQSNSSPQSATRKQVKKGSRPQNRRQAGARQQLEQSASPPVSISNGSSVSESMHTASITNDAKKTTSRKVYKARRHQNRGFTSPPRHYQATRDRSRLVTTREDSRNNHDVREKLNVDTKEFEKIEKPRKNHNETASSDSETIRRDPSIIRDAFEHHSRRERAPLKQSNYDMHHSDSSHDESPCRSKQSQKMKVSHLDSSTLALKGKKERVVSNAVQDMKETNEKILELQNDNEQELAKSTQLRKEKNTFQPYNEHAAYETEASRENQATTTQTHQADRIQALEEQVARLQTRVSQLKQEKNQLEAALRQPQTLRTTSLTDQGFESKEMSELRTHLDAKTLVIHEFLACVELWKDSSMKEMQRCQDQKDLPAALEHVWLNFPKLSNKIAAPQADTVVTLKTRLRQKEDELRQTFVKYTELKELCAQQCIREAALQNFVYEHRLRGNLVIRKNPDVIPVKTESCHPRVHGDEHQKTLSNRGTNNSACYNKTFSRLANQDDSGDSKEDEKRELSVRTPESVNQAGLKEGYESVAKTVVAQQNRSKRNSQMKSQSQIERIRLVSPPSLSQRHEKGHTLKGTKGSKKNTLQHNQPSSSVSRHRTTMLGQCPPGCGSRLSFMGKTSTKRPMVATASRGNGGVIRPWI</sequence>
<proteinExistence type="predicted"/>
<feature type="compositionally biased region" description="Polar residues" evidence="2">
    <location>
        <begin position="724"/>
        <end position="736"/>
    </location>
</feature>
<evidence type="ECO:0000313" key="4">
    <source>
        <dbReference type="Proteomes" id="UP000294530"/>
    </source>
</evidence>
<feature type="coiled-coil region" evidence="1">
    <location>
        <begin position="414"/>
        <end position="451"/>
    </location>
</feature>
<dbReference type="EMBL" id="SHOA02000010">
    <property type="protein sequence ID" value="TDH70162.1"/>
    <property type="molecule type" value="Genomic_DNA"/>
</dbReference>
<keyword evidence="4" id="KW-1185">Reference proteome</keyword>
<dbReference type="Proteomes" id="UP000294530">
    <property type="component" value="Unassembled WGS sequence"/>
</dbReference>
<feature type="compositionally biased region" description="Basic and acidic residues" evidence="2">
    <location>
        <begin position="282"/>
        <end position="305"/>
    </location>
</feature>